<feature type="compositionally biased region" description="Low complexity" evidence="4">
    <location>
        <begin position="106"/>
        <end position="120"/>
    </location>
</feature>
<feature type="domain" description="S1 motif" evidence="5">
    <location>
        <begin position="264"/>
        <end position="337"/>
    </location>
</feature>
<evidence type="ECO:0000256" key="1">
    <source>
        <dbReference type="ARBA" id="ARBA00006767"/>
    </source>
</evidence>
<evidence type="ECO:0000313" key="6">
    <source>
        <dbReference type="EMBL" id="CAL5225944.1"/>
    </source>
</evidence>
<proteinExistence type="inferred from homology"/>
<gene>
    <name evidence="6" type="primary">g8741</name>
    <name evidence="6" type="ORF">VP750_LOCUS7850</name>
</gene>
<feature type="compositionally biased region" description="Polar residues" evidence="4">
    <location>
        <begin position="89"/>
        <end position="99"/>
    </location>
</feature>
<dbReference type="EMBL" id="CAXHTA020000015">
    <property type="protein sequence ID" value="CAL5225944.1"/>
    <property type="molecule type" value="Genomic_DNA"/>
</dbReference>
<dbReference type="Gene3D" id="2.40.50.140">
    <property type="entry name" value="Nucleic acid-binding proteins"/>
    <property type="match status" value="1"/>
</dbReference>
<dbReference type="Pfam" id="PF00575">
    <property type="entry name" value="S1"/>
    <property type="match status" value="1"/>
</dbReference>
<evidence type="ECO:0000256" key="2">
    <source>
        <dbReference type="ARBA" id="ARBA00022980"/>
    </source>
</evidence>
<evidence type="ECO:0000256" key="3">
    <source>
        <dbReference type="ARBA" id="ARBA00023274"/>
    </source>
</evidence>
<feature type="region of interest" description="Disordered" evidence="4">
    <location>
        <begin position="60"/>
        <end position="156"/>
    </location>
</feature>
<accession>A0ABP1G199</accession>
<dbReference type="PROSITE" id="PS50126">
    <property type="entry name" value="S1"/>
    <property type="match status" value="2"/>
</dbReference>
<dbReference type="Proteomes" id="UP001497392">
    <property type="component" value="Unassembled WGS sequence"/>
</dbReference>
<dbReference type="InterPro" id="IPR012340">
    <property type="entry name" value="NA-bd_OB-fold"/>
</dbReference>
<keyword evidence="3" id="KW-0687">Ribonucleoprotein</keyword>
<dbReference type="PANTHER" id="PTHR10724">
    <property type="entry name" value="30S RIBOSOMAL PROTEIN S1"/>
    <property type="match status" value="1"/>
</dbReference>
<evidence type="ECO:0000313" key="7">
    <source>
        <dbReference type="Proteomes" id="UP001497392"/>
    </source>
</evidence>
<feature type="compositionally biased region" description="Basic and acidic residues" evidence="4">
    <location>
        <begin position="145"/>
        <end position="156"/>
    </location>
</feature>
<dbReference type="SUPFAM" id="SSF50249">
    <property type="entry name" value="Nucleic acid-binding proteins"/>
    <property type="match status" value="1"/>
</dbReference>
<keyword evidence="2" id="KW-0689">Ribosomal protein</keyword>
<feature type="domain" description="S1 motif" evidence="5">
    <location>
        <begin position="351"/>
        <end position="421"/>
    </location>
</feature>
<reference evidence="6 7" key="1">
    <citation type="submission" date="2024-06" db="EMBL/GenBank/DDBJ databases">
        <authorList>
            <person name="Kraege A."/>
            <person name="Thomma B."/>
        </authorList>
    </citation>
    <scope>NUCLEOTIDE SEQUENCE [LARGE SCALE GENOMIC DNA]</scope>
</reference>
<sequence length="483" mass="54209">MQTGLRCGPLQQNFCATRCNNTRSSRCSAPKLRTAQPKHWAPARRVLVCSTDLQEKVESVTEEKKSDWTEDLAPASAGSETPGRGSPEEPSTSSNNGANQDEAHPSARGAPSRGGRFSARGRGRNWQERPKRDASAKRRSVRPILGHDPEPAPDHNLKLDMTVVGRVIKSHDRGANIQLLDDPRIIGFMPIQDGPFIMKDTLGDPHNVIDQPMPVGLIREFTVRAIPEEMEYYGRGPLLIAKFRDASLLWRRADQMAEVLDEERGVLKVTVNNANNGGLLSAIDGLPAFLPFSLVSKRVGKSFITLEETKTKFLGQPIYVAIREVSRQDRKITLNMVEATQRLAYRNLRAGALVWCFVRRIESYGVLLGIENTRISGLLHISAISRAHVENPWDVFEENERVRCLITNVDRESQRVSLSTADLEEMTGDMLLDKNKVYEGADDQLEAAMKRIERRQEDDVMYGRSQSLSNRSDSFDFDGDFRK</sequence>
<evidence type="ECO:0000259" key="5">
    <source>
        <dbReference type="PROSITE" id="PS50126"/>
    </source>
</evidence>
<organism evidence="6 7">
    <name type="scientific">Coccomyxa viridis</name>
    <dbReference type="NCBI Taxonomy" id="1274662"/>
    <lineage>
        <taxon>Eukaryota</taxon>
        <taxon>Viridiplantae</taxon>
        <taxon>Chlorophyta</taxon>
        <taxon>core chlorophytes</taxon>
        <taxon>Trebouxiophyceae</taxon>
        <taxon>Trebouxiophyceae incertae sedis</taxon>
        <taxon>Coccomyxaceae</taxon>
        <taxon>Coccomyxa</taxon>
    </lineage>
</organism>
<dbReference type="PANTHER" id="PTHR10724:SF7">
    <property type="entry name" value="SMALL RIBOSOMAL SUBUNIT PROTEIN BS1C"/>
    <property type="match status" value="1"/>
</dbReference>
<dbReference type="InterPro" id="IPR050437">
    <property type="entry name" value="Ribos_protein_bS1-like"/>
</dbReference>
<keyword evidence="7" id="KW-1185">Reference proteome</keyword>
<evidence type="ECO:0000256" key="4">
    <source>
        <dbReference type="SAM" id="MobiDB-lite"/>
    </source>
</evidence>
<dbReference type="SMART" id="SM00316">
    <property type="entry name" value="S1"/>
    <property type="match status" value="2"/>
</dbReference>
<feature type="region of interest" description="Disordered" evidence="4">
    <location>
        <begin position="456"/>
        <end position="483"/>
    </location>
</feature>
<feature type="compositionally biased region" description="Basic and acidic residues" evidence="4">
    <location>
        <begin position="125"/>
        <end position="136"/>
    </location>
</feature>
<name>A0ABP1G199_9CHLO</name>
<protein>
    <submittedName>
        <fullName evidence="6">G8741 protein</fullName>
    </submittedName>
</protein>
<comment type="caution">
    <text evidence="6">The sequence shown here is derived from an EMBL/GenBank/DDBJ whole genome shotgun (WGS) entry which is preliminary data.</text>
</comment>
<dbReference type="InterPro" id="IPR003029">
    <property type="entry name" value="S1_domain"/>
</dbReference>
<comment type="similarity">
    <text evidence="1">Belongs to the bacterial ribosomal protein bS1 family.</text>
</comment>